<reference evidence="2" key="1">
    <citation type="submission" date="2025-08" db="UniProtKB">
        <authorList>
            <consortium name="RefSeq"/>
        </authorList>
    </citation>
    <scope>IDENTIFICATION</scope>
</reference>
<proteinExistence type="predicted"/>
<dbReference type="Pfam" id="PF07727">
    <property type="entry name" value="RVT_2"/>
    <property type="match status" value="1"/>
</dbReference>
<organism evidence="2">
    <name type="scientific">Nicotiana tabacum</name>
    <name type="common">Common tobacco</name>
    <dbReference type="NCBI Taxonomy" id="4097"/>
    <lineage>
        <taxon>Eukaryota</taxon>
        <taxon>Viridiplantae</taxon>
        <taxon>Streptophyta</taxon>
        <taxon>Embryophyta</taxon>
        <taxon>Tracheophyta</taxon>
        <taxon>Spermatophyta</taxon>
        <taxon>Magnoliopsida</taxon>
        <taxon>eudicotyledons</taxon>
        <taxon>Gunneridae</taxon>
        <taxon>Pentapetalae</taxon>
        <taxon>asterids</taxon>
        <taxon>lamiids</taxon>
        <taxon>Solanales</taxon>
        <taxon>Solanaceae</taxon>
        <taxon>Nicotianoideae</taxon>
        <taxon>Nicotianeae</taxon>
        <taxon>Nicotiana</taxon>
    </lineage>
</organism>
<evidence type="ECO:0000313" key="2">
    <source>
        <dbReference type="RefSeq" id="XP_016462212.1"/>
    </source>
</evidence>
<dbReference type="CDD" id="cd09272">
    <property type="entry name" value="RNase_HI_RT_Ty1"/>
    <property type="match status" value="1"/>
</dbReference>
<dbReference type="InterPro" id="IPR013103">
    <property type="entry name" value="RVT_2"/>
</dbReference>
<dbReference type="AlphaFoldDB" id="A0A1S3ZDA1"/>
<dbReference type="SUPFAM" id="SSF56672">
    <property type="entry name" value="DNA/RNA polymerases"/>
    <property type="match status" value="1"/>
</dbReference>
<evidence type="ECO:0000259" key="1">
    <source>
        <dbReference type="Pfam" id="PF07727"/>
    </source>
</evidence>
<dbReference type="PANTHER" id="PTHR11439:SF520">
    <property type="entry name" value="CYSTEINE-RICH RLK (RECEPTOR-LIKE PROTEIN KINASE) 8"/>
    <property type="match status" value="1"/>
</dbReference>
<dbReference type="RefSeq" id="XP_016462212.1">
    <property type="nucleotide sequence ID" value="XM_016606726.1"/>
</dbReference>
<accession>A0A1S3ZDA1</accession>
<dbReference type="KEGG" id="nta:107785423"/>
<sequence>MTGSLKPHILPSISACISSSLSEPTSYAQAIKDLRWQRAMSDEYNALIQNNTWKLVPPPPDANIIGLDYNQTFAPVIKLSTVRLNDDEIIVLLIYMDDIVVFGSSKNLNHQFVSSMHSEFSMKDLGPLRYFLGVELVPNSDGLLLLQCKYINDILTRFDLAQTKPVLTLLHSKMGWNSVESQLLDDVSIFRQMVGSLQYLSFTRLDIQFAVNFASQFLYKPRQIHLQAVKCIFRYLKGTIRNGLQLYARSPLSLTIYSDSDWAGCTTTRRSTSGFYIFLGDNLISWAAKKQHTVARSSTEAEYRAPATATVEATWLQFLLRDLVIFLKTPMIAKCDNIGAIYLTHNLVYHSRSKHVALDYHFIHEKVKQGNLIVSHVHTSQQLADLFTKVLSSTRFQDLLNNLHVRSSPFD</sequence>
<dbReference type="OrthoDB" id="1304888at2759"/>
<feature type="domain" description="Reverse transcriptase Ty1/copia-type" evidence="1">
    <location>
        <begin position="90"/>
        <end position="168"/>
    </location>
</feature>
<name>A0A1S3ZDA1_TOBAC</name>
<dbReference type="PANTHER" id="PTHR11439">
    <property type="entry name" value="GAG-POL-RELATED RETROTRANSPOSON"/>
    <property type="match status" value="1"/>
</dbReference>
<dbReference type="PaxDb" id="4097-A0A1S3ZDA1"/>
<dbReference type="InterPro" id="IPR043502">
    <property type="entry name" value="DNA/RNA_pol_sf"/>
</dbReference>
<protein>
    <submittedName>
        <fullName evidence="2">Uncharacterized mitochondrial protein AtMg00810-like</fullName>
    </submittedName>
</protein>
<gene>
    <name evidence="2" type="primary">LOC107785423</name>
</gene>
<dbReference type="STRING" id="4097.A0A1S3ZDA1"/>